<feature type="non-terminal residue" evidence="2">
    <location>
        <position position="1"/>
    </location>
</feature>
<dbReference type="AlphaFoldDB" id="A0A0F8YRG8"/>
<protein>
    <recommendedName>
        <fullName evidence="1">Roadblock/LAMTOR2 domain-containing protein</fullName>
    </recommendedName>
</protein>
<sequence length="100" mass="10188">AAAVVSVEGLPIASKLPDQYEDTIIAAMTAAMLSLGDKIASNLDKGTLEKIMIEGANGVVVSMAAGPNAVLTVSAEKNAPLGLLFMEMSTGAKKISELLV</sequence>
<accession>A0A0F8YRG8</accession>
<dbReference type="EMBL" id="LAZR01051973">
    <property type="protein sequence ID" value="KKK83997.1"/>
    <property type="molecule type" value="Genomic_DNA"/>
</dbReference>
<dbReference type="InterPro" id="IPR004942">
    <property type="entry name" value="Roadblock/LAMTOR2_dom"/>
</dbReference>
<dbReference type="SUPFAM" id="SSF103196">
    <property type="entry name" value="Roadblock/LC7 domain"/>
    <property type="match status" value="1"/>
</dbReference>
<dbReference type="PANTHER" id="PTHR36222">
    <property type="entry name" value="SERINE PROTEASE INHIBITOR RV3364C"/>
    <property type="match status" value="1"/>
</dbReference>
<evidence type="ECO:0000259" key="1">
    <source>
        <dbReference type="SMART" id="SM00960"/>
    </source>
</evidence>
<feature type="domain" description="Roadblock/LAMTOR2" evidence="1">
    <location>
        <begin position="1"/>
        <end position="75"/>
    </location>
</feature>
<dbReference type="SMART" id="SM00960">
    <property type="entry name" value="Robl_LC7"/>
    <property type="match status" value="1"/>
</dbReference>
<proteinExistence type="predicted"/>
<dbReference type="Pfam" id="PF03259">
    <property type="entry name" value="Robl_LC7"/>
    <property type="match status" value="1"/>
</dbReference>
<organism evidence="2">
    <name type="scientific">marine sediment metagenome</name>
    <dbReference type="NCBI Taxonomy" id="412755"/>
    <lineage>
        <taxon>unclassified sequences</taxon>
        <taxon>metagenomes</taxon>
        <taxon>ecological metagenomes</taxon>
    </lineage>
</organism>
<comment type="caution">
    <text evidence="2">The sequence shown here is derived from an EMBL/GenBank/DDBJ whole genome shotgun (WGS) entry which is preliminary data.</text>
</comment>
<dbReference type="Gene3D" id="3.30.450.30">
    <property type="entry name" value="Dynein light chain 2a, cytoplasmic"/>
    <property type="match status" value="1"/>
</dbReference>
<gene>
    <name evidence="2" type="ORF">LCGC14_2787770</name>
</gene>
<name>A0A0F8YRG8_9ZZZZ</name>
<evidence type="ECO:0000313" key="2">
    <source>
        <dbReference type="EMBL" id="KKK83997.1"/>
    </source>
</evidence>
<dbReference type="InterPro" id="IPR053141">
    <property type="entry name" value="Mycobact_SerProt_Inhib_Rv3364c"/>
</dbReference>
<reference evidence="2" key="1">
    <citation type="journal article" date="2015" name="Nature">
        <title>Complex archaea that bridge the gap between prokaryotes and eukaryotes.</title>
        <authorList>
            <person name="Spang A."/>
            <person name="Saw J.H."/>
            <person name="Jorgensen S.L."/>
            <person name="Zaremba-Niedzwiedzka K."/>
            <person name="Martijn J."/>
            <person name="Lind A.E."/>
            <person name="van Eijk R."/>
            <person name="Schleper C."/>
            <person name="Guy L."/>
            <person name="Ettema T.J."/>
        </authorList>
    </citation>
    <scope>NUCLEOTIDE SEQUENCE</scope>
</reference>
<dbReference type="PANTHER" id="PTHR36222:SF1">
    <property type="entry name" value="SERINE PROTEASE INHIBITOR RV3364C"/>
    <property type="match status" value="1"/>
</dbReference>